<dbReference type="GO" id="GO:0004181">
    <property type="term" value="F:metallocarboxypeptidase activity"/>
    <property type="evidence" value="ECO:0007669"/>
    <property type="project" value="InterPro"/>
</dbReference>
<reference evidence="5 6" key="1">
    <citation type="journal article" date="2023" name="Arcadia Sci">
        <title>De novo assembly of a long-read Amblyomma americanum tick genome.</title>
        <authorList>
            <person name="Chou S."/>
            <person name="Poskanzer K.E."/>
            <person name="Rollins M."/>
            <person name="Thuy-Boun P.S."/>
        </authorList>
    </citation>
    <scope>NUCLEOTIDE SEQUENCE [LARGE SCALE GENOMIC DNA]</scope>
    <source>
        <strain evidence="5">F_SG_1</strain>
        <tissue evidence="5">Salivary glands</tissue>
    </source>
</reference>
<comment type="similarity">
    <text evidence="1">Belongs to the peptidase M14 family.</text>
</comment>
<name>A0AAQ4FDI4_AMBAM</name>
<evidence type="ECO:0000256" key="1">
    <source>
        <dbReference type="ARBA" id="ARBA00005988"/>
    </source>
</evidence>
<dbReference type="InterPro" id="IPR050753">
    <property type="entry name" value="Peptidase_M14_domain"/>
</dbReference>
<feature type="transmembrane region" description="Helical" evidence="3">
    <location>
        <begin position="303"/>
        <end position="326"/>
    </location>
</feature>
<dbReference type="InterPro" id="IPR000834">
    <property type="entry name" value="Peptidase_M14"/>
</dbReference>
<organism evidence="5 6">
    <name type="scientific">Amblyomma americanum</name>
    <name type="common">Lone star tick</name>
    <dbReference type="NCBI Taxonomy" id="6943"/>
    <lineage>
        <taxon>Eukaryota</taxon>
        <taxon>Metazoa</taxon>
        <taxon>Ecdysozoa</taxon>
        <taxon>Arthropoda</taxon>
        <taxon>Chelicerata</taxon>
        <taxon>Arachnida</taxon>
        <taxon>Acari</taxon>
        <taxon>Parasitiformes</taxon>
        <taxon>Ixodida</taxon>
        <taxon>Ixodoidea</taxon>
        <taxon>Ixodidae</taxon>
        <taxon>Amblyomminae</taxon>
        <taxon>Amblyomma</taxon>
    </lineage>
</organism>
<evidence type="ECO:0000259" key="4">
    <source>
        <dbReference type="Pfam" id="PF00246"/>
    </source>
</evidence>
<gene>
    <name evidence="5" type="ORF">V5799_008866</name>
</gene>
<keyword evidence="3" id="KW-0472">Membrane</keyword>
<accession>A0AAQ4FDI4</accession>
<dbReference type="SUPFAM" id="SSF53187">
    <property type="entry name" value="Zn-dependent exopeptidases"/>
    <property type="match status" value="1"/>
</dbReference>
<dbReference type="Proteomes" id="UP001321473">
    <property type="component" value="Unassembled WGS sequence"/>
</dbReference>
<comment type="caution">
    <text evidence="5">The sequence shown here is derived from an EMBL/GenBank/DDBJ whole genome shotgun (WGS) entry which is preliminary data.</text>
</comment>
<feature type="region of interest" description="Disordered" evidence="2">
    <location>
        <begin position="154"/>
        <end position="173"/>
    </location>
</feature>
<dbReference type="Gene3D" id="3.40.630.10">
    <property type="entry name" value="Zn peptidases"/>
    <property type="match status" value="1"/>
</dbReference>
<feature type="compositionally biased region" description="Polar residues" evidence="2">
    <location>
        <begin position="396"/>
        <end position="405"/>
    </location>
</feature>
<keyword evidence="3" id="KW-0812">Transmembrane</keyword>
<evidence type="ECO:0000256" key="3">
    <source>
        <dbReference type="SAM" id="Phobius"/>
    </source>
</evidence>
<feature type="region of interest" description="Disordered" evidence="2">
    <location>
        <begin position="336"/>
        <end position="405"/>
    </location>
</feature>
<keyword evidence="6" id="KW-1185">Reference proteome</keyword>
<dbReference type="PANTHER" id="PTHR11532">
    <property type="entry name" value="PROTEASE M14 CARBOXYPEPTIDASE"/>
    <property type="match status" value="1"/>
</dbReference>
<feature type="non-terminal residue" evidence="5">
    <location>
        <position position="1"/>
    </location>
</feature>
<dbReference type="GO" id="GO:0005615">
    <property type="term" value="C:extracellular space"/>
    <property type="evidence" value="ECO:0007669"/>
    <property type="project" value="TreeGrafter"/>
</dbReference>
<keyword evidence="3" id="KW-1133">Transmembrane helix</keyword>
<feature type="domain" description="Peptidase M14" evidence="4">
    <location>
        <begin position="53"/>
        <end position="156"/>
    </location>
</feature>
<dbReference type="PANTHER" id="PTHR11532:SF84">
    <property type="entry name" value="CARBOXYPEPTIDASE M"/>
    <property type="match status" value="1"/>
</dbReference>
<dbReference type="AlphaFoldDB" id="A0AAQ4FDI4"/>
<dbReference type="Pfam" id="PF00246">
    <property type="entry name" value="Peptidase_M14"/>
    <property type="match status" value="1"/>
</dbReference>
<protein>
    <recommendedName>
        <fullName evidence="4">Peptidase M14 domain-containing protein</fullName>
    </recommendedName>
</protein>
<sequence>FPLPVQRVTVVEGNATSVNFTVNRRYAKWSREHDFLIGENGEPKYLGADELTNLLMQLRQNYSDIVEVKDSFGSPGETALQFLRITAPSKKVKPEVVLIGGLNGARPAGREMLIRLARHLVTGYKLKSQRIVDLLQKVVVHIVPSVDKAGFSHSEEGICDSDPSDDGDTEDHFGNEFHGQFPVVEAVKEGLGVSHYVAGLVLDTGGVGVRIALNETNSGLLDNLTMDGLVAGFRKLAPSQCGKELKPVHDGSLLQYAYTKHGTLMIMASSRIHIAPMLDPDGITTSSIGHCDSNESTTSDTNLFYMFDGSLVLLVMVTALCLYAVVMSQRQPERAGFMPVQSNGGTLFDDDDDDDGIRQQKSRKASGGNAGSGVHSKLLKAAEYHDETSSEDEIYNTRNWKSSAK</sequence>
<proteinExistence type="inferred from homology"/>
<feature type="compositionally biased region" description="Acidic residues" evidence="2">
    <location>
        <begin position="157"/>
        <end position="169"/>
    </location>
</feature>
<evidence type="ECO:0000256" key="2">
    <source>
        <dbReference type="SAM" id="MobiDB-lite"/>
    </source>
</evidence>
<evidence type="ECO:0000313" key="6">
    <source>
        <dbReference type="Proteomes" id="UP001321473"/>
    </source>
</evidence>
<dbReference type="GO" id="GO:0016485">
    <property type="term" value="P:protein processing"/>
    <property type="evidence" value="ECO:0007669"/>
    <property type="project" value="TreeGrafter"/>
</dbReference>
<dbReference type="GO" id="GO:0008270">
    <property type="term" value="F:zinc ion binding"/>
    <property type="evidence" value="ECO:0007669"/>
    <property type="project" value="InterPro"/>
</dbReference>
<dbReference type="EMBL" id="JARKHS020004276">
    <property type="protein sequence ID" value="KAK8784765.1"/>
    <property type="molecule type" value="Genomic_DNA"/>
</dbReference>
<evidence type="ECO:0000313" key="5">
    <source>
        <dbReference type="EMBL" id="KAK8784765.1"/>
    </source>
</evidence>
<dbReference type="GO" id="GO:0006518">
    <property type="term" value="P:peptide metabolic process"/>
    <property type="evidence" value="ECO:0007669"/>
    <property type="project" value="TreeGrafter"/>
</dbReference>